<feature type="compositionally biased region" description="Basic and acidic residues" evidence="1">
    <location>
        <begin position="67"/>
        <end position="84"/>
    </location>
</feature>
<dbReference type="Proteomes" id="UP000460718">
    <property type="component" value="Unassembled WGS sequence"/>
</dbReference>
<organism evidence="2 3">
    <name type="scientific">Phytophthora fragariae</name>
    <dbReference type="NCBI Taxonomy" id="53985"/>
    <lineage>
        <taxon>Eukaryota</taxon>
        <taxon>Sar</taxon>
        <taxon>Stramenopiles</taxon>
        <taxon>Oomycota</taxon>
        <taxon>Peronosporomycetes</taxon>
        <taxon>Peronosporales</taxon>
        <taxon>Peronosporaceae</taxon>
        <taxon>Phytophthora</taxon>
    </lineage>
</organism>
<feature type="region of interest" description="Disordered" evidence="1">
    <location>
        <begin position="1"/>
        <end position="95"/>
    </location>
</feature>
<protein>
    <submittedName>
        <fullName evidence="2">Uncharacterized protein</fullName>
    </submittedName>
</protein>
<reference evidence="2 3" key="1">
    <citation type="submission" date="2018-09" db="EMBL/GenBank/DDBJ databases">
        <title>Genomic investigation of the strawberry pathogen Phytophthora fragariae indicates pathogenicity is determined by transcriptional variation in three key races.</title>
        <authorList>
            <person name="Adams T.M."/>
            <person name="Armitage A.D."/>
            <person name="Sobczyk M.K."/>
            <person name="Bates H.J."/>
            <person name="Dunwell J.M."/>
            <person name="Nellist C.F."/>
            <person name="Harrison R.J."/>
        </authorList>
    </citation>
    <scope>NUCLEOTIDE SEQUENCE [LARGE SCALE GENOMIC DNA]</scope>
    <source>
        <strain evidence="2 3">SCRP245</strain>
    </source>
</reference>
<feature type="compositionally biased region" description="Polar residues" evidence="1">
    <location>
        <begin position="1"/>
        <end position="23"/>
    </location>
</feature>
<evidence type="ECO:0000313" key="2">
    <source>
        <dbReference type="EMBL" id="KAE8955385.1"/>
    </source>
</evidence>
<feature type="region of interest" description="Disordered" evidence="1">
    <location>
        <begin position="154"/>
        <end position="174"/>
    </location>
</feature>
<evidence type="ECO:0000256" key="1">
    <source>
        <dbReference type="SAM" id="MobiDB-lite"/>
    </source>
</evidence>
<name>A0A6A3GAE8_9STRA</name>
<feature type="region of interest" description="Disordered" evidence="1">
    <location>
        <begin position="119"/>
        <end position="139"/>
    </location>
</feature>
<accession>A0A6A3GAE8</accession>
<sequence>MHATENSNDSARQSEIAENQTEARQGAESEPNGNPKDRAKKRCQSWSQSSRPMSPCEYPSPTQREQAQNRRKGDNSVDLRRESGLESVDQTSGVDLSAYAHYDAGETIGKLVTNPLRQLSAPTRVSEHPTPNHGKPVTLSDSQVALPLQLDDPSVETADLGSGVFSMPLRRPPH</sequence>
<dbReference type="AlphaFoldDB" id="A0A6A3GAE8"/>
<dbReference type="EMBL" id="QXFW01008430">
    <property type="protein sequence ID" value="KAE8955385.1"/>
    <property type="molecule type" value="Genomic_DNA"/>
</dbReference>
<evidence type="ECO:0000313" key="3">
    <source>
        <dbReference type="Proteomes" id="UP000460718"/>
    </source>
</evidence>
<comment type="caution">
    <text evidence="2">The sequence shown here is derived from an EMBL/GenBank/DDBJ whole genome shotgun (WGS) entry which is preliminary data.</text>
</comment>
<gene>
    <name evidence="2" type="ORF">PF011_g31812</name>
</gene>
<proteinExistence type="predicted"/>